<evidence type="ECO:0000313" key="4">
    <source>
        <dbReference type="EMBL" id="KZT40609.1"/>
    </source>
</evidence>
<dbReference type="OrthoDB" id="2965800at2759"/>
<dbReference type="Gene3D" id="3.90.530.10">
    <property type="entry name" value="XPA C-terminal domain"/>
    <property type="match status" value="1"/>
</dbReference>
<dbReference type="GO" id="GO:0005634">
    <property type="term" value="C:nucleus"/>
    <property type="evidence" value="ECO:0007669"/>
    <property type="project" value="UniProtKB-SubCell"/>
</dbReference>
<accession>A0A166FG75</accession>
<organism evidence="4 5">
    <name type="scientific">Sistotremastrum suecicum HHB10207 ss-3</name>
    <dbReference type="NCBI Taxonomy" id="1314776"/>
    <lineage>
        <taxon>Eukaryota</taxon>
        <taxon>Fungi</taxon>
        <taxon>Dikarya</taxon>
        <taxon>Basidiomycota</taxon>
        <taxon>Agaricomycotina</taxon>
        <taxon>Agaricomycetes</taxon>
        <taxon>Sistotremastrales</taxon>
        <taxon>Sistotremastraceae</taxon>
        <taxon>Sistotremastrum</taxon>
    </lineage>
</organism>
<gene>
    <name evidence="4" type="ORF">SISSUDRAFT_1118152</name>
</gene>
<keyword evidence="3" id="KW-0539">Nucleus</keyword>
<proteinExistence type="predicted"/>
<dbReference type="Proteomes" id="UP000076798">
    <property type="component" value="Unassembled WGS sequence"/>
</dbReference>
<dbReference type="EMBL" id="KV428030">
    <property type="protein sequence ID" value="KZT40609.1"/>
    <property type="molecule type" value="Genomic_DNA"/>
</dbReference>
<name>A0A166FG75_9AGAM</name>
<evidence type="ECO:0000256" key="3">
    <source>
        <dbReference type="ARBA" id="ARBA00023242"/>
    </source>
</evidence>
<dbReference type="InterPro" id="IPR037129">
    <property type="entry name" value="XPA_sf"/>
</dbReference>
<evidence type="ECO:0000256" key="2">
    <source>
        <dbReference type="ARBA" id="ARBA00022833"/>
    </source>
</evidence>
<dbReference type="AlphaFoldDB" id="A0A166FG75"/>
<keyword evidence="5" id="KW-1185">Reference proteome</keyword>
<dbReference type="CDD" id="cd21075">
    <property type="entry name" value="DBD_XPA-like"/>
    <property type="match status" value="1"/>
</dbReference>
<dbReference type="SUPFAM" id="SSF46955">
    <property type="entry name" value="Putative DNA-binding domain"/>
    <property type="match status" value="1"/>
</dbReference>
<reference evidence="4 5" key="1">
    <citation type="journal article" date="2016" name="Mol. Biol. Evol.">
        <title>Comparative Genomics of Early-Diverging Mushroom-Forming Fungi Provides Insights into the Origins of Lignocellulose Decay Capabilities.</title>
        <authorList>
            <person name="Nagy L.G."/>
            <person name="Riley R."/>
            <person name="Tritt A."/>
            <person name="Adam C."/>
            <person name="Daum C."/>
            <person name="Floudas D."/>
            <person name="Sun H."/>
            <person name="Yadav J.S."/>
            <person name="Pangilinan J."/>
            <person name="Larsson K.H."/>
            <person name="Matsuura K."/>
            <person name="Barry K."/>
            <person name="Labutti K."/>
            <person name="Kuo R."/>
            <person name="Ohm R.A."/>
            <person name="Bhattacharya S.S."/>
            <person name="Shirouzu T."/>
            <person name="Yoshinaga Y."/>
            <person name="Martin F.M."/>
            <person name="Grigoriev I.V."/>
            <person name="Hibbett D.S."/>
        </authorList>
    </citation>
    <scope>NUCLEOTIDE SEQUENCE [LARGE SCALE GENOMIC DNA]</scope>
    <source>
        <strain evidence="4 5">HHB10207 ss-3</strain>
    </source>
</reference>
<keyword evidence="2" id="KW-0862">Zinc</keyword>
<comment type="subcellular location">
    <subcellularLocation>
        <location evidence="1">Nucleus</location>
    </subcellularLocation>
</comment>
<dbReference type="InterPro" id="IPR009061">
    <property type="entry name" value="DNA-bd_dom_put_sf"/>
</dbReference>
<protein>
    <submittedName>
        <fullName evidence="4">Uncharacterized protein</fullName>
    </submittedName>
</protein>
<evidence type="ECO:0000256" key="1">
    <source>
        <dbReference type="ARBA" id="ARBA00004123"/>
    </source>
</evidence>
<sequence length="279" mass="32424">MSSSRSRPSASDSVSLARSPNWTIIKTDVTGQYHLTAKDVRSLPYVEKASRHSSPTKRINMHLYKEVEVEKVAWRKHGGKQGFIDYLKELKLLYHWTHPNESFSYPSGCHRFLQNVTMPEWVWTICRSNYMSQPREDPIARQDLVRSLARRHIASAYPNRPSGNSNRYQNSESFEALRSVLDEAPTRDTVRDGISATVRKWQGHGYYSHWKNDELERIYAALNDVIAEHGEAGWEEARWEVYDKCFPALGSGLTYYPGPREWDDPAQFWLQKSTHLNFD</sequence>
<evidence type="ECO:0000313" key="5">
    <source>
        <dbReference type="Proteomes" id="UP000076798"/>
    </source>
</evidence>